<evidence type="ECO:0000256" key="3">
    <source>
        <dbReference type="ARBA" id="ARBA00023002"/>
    </source>
</evidence>
<evidence type="ECO:0000313" key="4">
    <source>
        <dbReference type="EMBL" id="RNF59307.1"/>
    </source>
</evidence>
<dbReference type="PANTHER" id="PTHR32332:SF18">
    <property type="entry name" value="2-NITROPROPANE DIOXYGENASE"/>
    <property type="match status" value="1"/>
</dbReference>
<protein>
    <submittedName>
        <fullName evidence="4">Nitronate monooxygenase</fullName>
    </submittedName>
</protein>
<organism evidence="4">
    <name type="scientific">Acidithiobacillus sulfuriphilus</name>
    <dbReference type="NCBI Taxonomy" id="1867749"/>
    <lineage>
        <taxon>Bacteria</taxon>
        <taxon>Pseudomonadati</taxon>
        <taxon>Pseudomonadota</taxon>
        <taxon>Acidithiobacillia</taxon>
        <taxon>Acidithiobacillales</taxon>
        <taxon>Acidithiobacillaceae</taxon>
        <taxon>Acidithiobacillus</taxon>
    </lineage>
</organism>
<dbReference type="Gene3D" id="3.20.20.70">
    <property type="entry name" value="Aldolase class I"/>
    <property type="match status" value="1"/>
</dbReference>
<reference evidence="4" key="1">
    <citation type="submission" date="2018-10" db="EMBL/GenBank/DDBJ databases">
        <title>Acidithiobacillus sulfuriphilus sp. nov.: an extremely acidophilic sulfur-oxidizing chemolithotroph isolated from a neutral pH environment.</title>
        <authorList>
            <person name="Falagan C."/>
            <person name="Moya-Beltran A."/>
            <person name="Quatrini R."/>
            <person name="Johnson D.B."/>
        </authorList>
    </citation>
    <scope>NUCLEOTIDE SEQUENCE [LARGE SCALE GENOMIC DNA]</scope>
    <source>
        <strain evidence="4">CJ-2</strain>
    </source>
</reference>
<dbReference type="Pfam" id="PF03060">
    <property type="entry name" value="NMO"/>
    <property type="match status" value="1"/>
</dbReference>
<gene>
    <name evidence="4" type="ORF">EC580_11595</name>
</gene>
<evidence type="ECO:0000256" key="2">
    <source>
        <dbReference type="ARBA" id="ARBA00022643"/>
    </source>
</evidence>
<dbReference type="PANTHER" id="PTHR32332">
    <property type="entry name" value="2-NITROPROPANE DIOXYGENASE"/>
    <property type="match status" value="1"/>
</dbReference>
<dbReference type="RefSeq" id="WP_123105217.1">
    <property type="nucleotide sequence ID" value="NZ_CP127527.1"/>
</dbReference>
<dbReference type="CDD" id="cd04730">
    <property type="entry name" value="NPD_like"/>
    <property type="match status" value="1"/>
</dbReference>
<keyword evidence="4" id="KW-0503">Monooxygenase</keyword>
<dbReference type="GO" id="GO:0018580">
    <property type="term" value="F:nitronate monooxygenase activity"/>
    <property type="evidence" value="ECO:0007669"/>
    <property type="project" value="InterPro"/>
</dbReference>
<dbReference type="InterPro" id="IPR004136">
    <property type="entry name" value="NMO"/>
</dbReference>
<keyword evidence="3" id="KW-0560">Oxidoreductase</keyword>
<dbReference type="EMBL" id="RIZI01000187">
    <property type="protein sequence ID" value="RNF59307.1"/>
    <property type="molecule type" value="Genomic_DNA"/>
</dbReference>
<sequence>MASKLPVLEIKGRSLLPIIQGGMGVGVSAHRLAGTVAAEGAVGTIASVELRRLHEDLMRPLRRLRDPDATARANLVALDREVQEARQIAGKDGFIAVNVMRAITHYREHVLQALKSGADAIVMGAGLPLDLPELAVDYPRAALIPILSELRGVQAVVRRWMRRGRLPDAIVIEHPRYAGGHLGATQMAEINDPRFDFATVLPAIRDFLYSLGGAAARIPIIPAGGINSFQRIKDLLALGASGVQVGTPFAVTQEGDAHDNFKRVLAEAEPADIMTFMSAAGLPARAVMSPWLRRYLSHEEELMTRADPQCARCPSRTECLTHCGFKDGNPAAGQFCIETQLAAAQRGNVQQGLFFRGAAALPFGKQIRSVQDLLRFLQGEIPARDVPA</sequence>
<name>A0A3M8QT05_9PROT</name>
<dbReference type="SUPFAM" id="SSF51412">
    <property type="entry name" value="Inosine monophosphate dehydrogenase (IMPDH)"/>
    <property type="match status" value="1"/>
</dbReference>
<accession>A0A3M8QT05</accession>
<comment type="caution">
    <text evidence="4">The sequence shown here is derived from an EMBL/GenBank/DDBJ whole genome shotgun (WGS) entry which is preliminary data.</text>
</comment>
<evidence type="ECO:0000256" key="1">
    <source>
        <dbReference type="ARBA" id="ARBA00022630"/>
    </source>
</evidence>
<proteinExistence type="predicted"/>
<dbReference type="InterPro" id="IPR013785">
    <property type="entry name" value="Aldolase_TIM"/>
</dbReference>
<dbReference type="OrthoDB" id="5297621at2"/>
<dbReference type="AlphaFoldDB" id="A0A3M8QT05"/>
<keyword evidence="1" id="KW-0285">Flavoprotein</keyword>
<keyword evidence="2" id="KW-0288">FMN</keyword>